<evidence type="ECO:0000256" key="4">
    <source>
        <dbReference type="ARBA" id="ARBA00023163"/>
    </source>
</evidence>
<dbReference type="RefSeq" id="XP_031564622.1">
    <property type="nucleotide sequence ID" value="XM_031708762.1"/>
</dbReference>
<dbReference type="GO" id="GO:0016251">
    <property type="term" value="F:RNA polymerase II general transcription initiation factor activity"/>
    <property type="evidence" value="ECO:0007669"/>
    <property type="project" value="TreeGrafter"/>
</dbReference>
<keyword evidence="9" id="KW-1185">Reference proteome</keyword>
<evidence type="ECO:0000256" key="1">
    <source>
        <dbReference type="ARBA" id="ARBA00004123"/>
    </source>
</evidence>
<protein>
    <submittedName>
        <fullName evidence="10">Transcription initiation factor TFIID subunit 7-like</fullName>
    </submittedName>
</protein>
<keyword evidence="6" id="KW-0175">Coiled coil</keyword>
<evidence type="ECO:0000256" key="7">
    <source>
        <dbReference type="SAM" id="MobiDB-lite"/>
    </source>
</evidence>
<comment type="subcellular location">
    <subcellularLocation>
        <location evidence="1">Nucleus</location>
    </subcellularLocation>
</comment>
<dbReference type="InParanoid" id="A0A6P8IDU8"/>
<dbReference type="InterPro" id="IPR037817">
    <property type="entry name" value="TAF7"/>
</dbReference>
<dbReference type="Proteomes" id="UP000515163">
    <property type="component" value="Unplaced"/>
</dbReference>
<sequence length="327" mass="37505">MSSKVKSYESGVLENQFILRLPQKQADFVRNALTAGTLKDKLSIEFQADNRYATVRVNGEALSSKLVDLPCLIESHKTLDCKSFYKTADVCQLLVCSNGDHDSPEDENKHHKKESKKFIWNHGITPPLKNGRKRRFRKMAKKKVSESPEIEKEVKRLLRTDLSATTVTFEVLNDEEKPDDSQNINLPTDAELSVNSLSLRNDDLSQMTTASDDEERNELFKLLQEASSDEDEEDDQDQSQENYDDDVDVEGDDNDEFDEGLKSQLEDAREKLEEIRSSKAQQIARVSGAANPFLKERFQKILEDILRQEKEQEEELEKLENELKETS</sequence>
<dbReference type="PANTHER" id="PTHR12228">
    <property type="entry name" value="TRANSCRIPTION INITIATION FACTOR TFIID 55 KD SUBUNIT-RELATED"/>
    <property type="match status" value="1"/>
</dbReference>
<feature type="coiled-coil region" evidence="6">
    <location>
        <begin position="258"/>
        <end position="326"/>
    </location>
</feature>
<keyword evidence="5" id="KW-0539">Nucleus</keyword>
<comment type="similarity">
    <text evidence="2">Belongs to the TAF7 family.</text>
</comment>
<evidence type="ECO:0000259" key="8">
    <source>
        <dbReference type="SMART" id="SM01370"/>
    </source>
</evidence>
<dbReference type="KEGG" id="aten:116300006"/>
<dbReference type="GO" id="GO:0005669">
    <property type="term" value="C:transcription factor TFIID complex"/>
    <property type="evidence" value="ECO:0007669"/>
    <property type="project" value="InterPro"/>
</dbReference>
<proteinExistence type="inferred from homology"/>
<dbReference type="SMART" id="SM01370">
    <property type="entry name" value="TAFII55_N"/>
    <property type="match status" value="1"/>
</dbReference>
<evidence type="ECO:0000313" key="9">
    <source>
        <dbReference type="Proteomes" id="UP000515163"/>
    </source>
</evidence>
<evidence type="ECO:0000313" key="10">
    <source>
        <dbReference type="RefSeq" id="XP_031564622.1"/>
    </source>
</evidence>
<dbReference type="GO" id="GO:0051123">
    <property type="term" value="P:RNA polymerase II preinitiation complex assembly"/>
    <property type="evidence" value="ECO:0007669"/>
    <property type="project" value="TreeGrafter"/>
</dbReference>
<organism evidence="9 10">
    <name type="scientific">Actinia tenebrosa</name>
    <name type="common">Australian red waratah sea anemone</name>
    <dbReference type="NCBI Taxonomy" id="6105"/>
    <lineage>
        <taxon>Eukaryota</taxon>
        <taxon>Metazoa</taxon>
        <taxon>Cnidaria</taxon>
        <taxon>Anthozoa</taxon>
        <taxon>Hexacorallia</taxon>
        <taxon>Actiniaria</taxon>
        <taxon>Actiniidae</taxon>
        <taxon>Actinia</taxon>
    </lineage>
</organism>
<evidence type="ECO:0000256" key="2">
    <source>
        <dbReference type="ARBA" id="ARBA00009368"/>
    </source>
</evidence>
<feature type="domain" description="TAFII55 protein conserved region" evidence="8">
    <location>
        <begin position="13"/>
        <end position="166"/>
    </location>
</feature>
<feature type="region of interest" description="Disordered" evidence="7">
    <location>
        <begin position="226"/>
        <end position="258"/>
    </location>
</feature>
<name>A0A6P8IDU8_ACTTE</name>
<accession>A0A6P8IDU8</accession>
<evidence type="ECO:0000256" key="6">
    <source>
        <dbReference type="SAM" id="Coils"/>
    </source>
</evidence>
<gene>
    <name evidence="10" type="primary">LOC116300006</name>
</gene>
<evidence type="ECO:0000256" key="5">
    <source>
        <dbReference type="ARBA" id="ARBA00023242"/>
    </source>
</evidence>
<dbReference type="AlphaFoldDB" id="A0A6P8IDU8"/>
<dbReference type="InterPro" id="IPR006751">
    <property type="entry name" value="TAFII55_prot_cons_reg"/>
</dbReference>
<evidence type="ECO:0000256" key="3">
    <source>
        <dbReference type="ARBA" id="ARBA00023015"/>
    </source>
</evidence>
<keyword evidence="3" id="KW-0805">Transcription regulation</keyword>
<reference evidence="10" key="1">
    <citation type="submission" date="2025-08" db="UniProtKB">
        <authorList>
            <consortium name="RefSeq"/>
        </authorList>
    </citation>
    <scope>IDENTIFICATION</scope>
    <source>
        <tissue evidence="10">Tentacle</tissue>
    </source>
</reference>
<dbReference type="CDD" id="cd08047">
    <property type="entry name" value="TAF7"/>
    <property type="match status" value="1"/>
</dbReference>
<dbReference type="OrthoDB" id="153872at2759"/>
<dbReference type="Pfam" id="PF04658">
    <property type="entry name" value="TAFII55_N"/>
    <property type="match status" value="1"/>
</dbReference>
<dbReference type="FunCoup" id="A0A6P8IDU8">
    <property type="interactions" value="1509"/>
</dbReference>
<dbReference type="PANTHER" id="PTHR12228:SF0">
    <property type="entry name" value="TATA-BOX BINDING PROTEIN ASSOCIATED FACTOR 7"/>
    <property type="match status" value="1"/>
</dbReference>
<feature type="unsure residue" description="D or N" evidence="10">
    <location>
        <position position="304"/>
    </location>
</feature>
<keyword evidence="4" id="KW-0804">Transcription</keyword>
<feature type="compositionally biased region" description="Acidic residues" evidence="7">
    <location>
        <begin position="227"/>
        <end position="258"/>
    </location>
</feature>